<dbReference type="SUPFAM" id="SSF56925">
    <property type="entry name" value="OMPA-like"/>
    <property type="match status" value="1"/>
</dbReference>
<organism evidence="1">
    <name type="scientific">hydrothermal vent metagenome</name>
    <dbReference type="NCBI Taxonomy" id="652676"/>
    <lineage>
        <taxon>unclassified sequences</taxon>
        <taxon>metagenomes</taxon>
        <taxon>ecological metagenomes</taxon>
    </lineage>
</organism>
<dbReference type="InterPro" id="IPR011250">
    <property type="entry name" value="OMP/PagP_B-barrel"/>
</dbReference>
<name>A0A170PLD6_9ZZZZ</name>
<dbReference type="AlphaFoldDB" id="A0A170PLD6"/>
<dbReference type="Gene3D" id="2.40.160.20">
    <property type="match status" value="1"/>
</dbReference>
<protein>
    <recommendedName>
        <fullName evidence="2">Outer membrane protein beta-barrel domain-containing protein</fullName>
    </recommendedName>
</protein>
<dbReference type="EMBL" id="CZQC01000036">
    <property type="protein sequence ID" value="CUS41206.1"/>
    <property type="molecule type" value="Genomic_DNA"/>
</dbReference>
<proteinExistence type="predicted"/>
<accession>A0A170PLD6</accession>
<evidence type="ECO:0008006" key="2">
    <source>
        <dbReference type="Google" id="ProtNLM"/>
    </source>
</evidence>
<evidence type="ECO:0000313" key="1">
    <source>
        <dbReference type="EMBL" id="CUS41206.1"/>
    </source>
</evidence>
<reference evidence="1" key="1">
    <citation type="submission" date="2015-10" db="EMBL/GenBank/DDBJ databases">
        <authorList>
            <person name="Gilbert D.G."/>
        </authorList>
    </citation>
    <scope>NUCLEOTIDE SEQUENCE</scope>
</reference>
<gene>
    <name evidence="1" type="ORF">MGWOODY_Tha765</name>
</gene>
<sequence>MRLTATLGALAALMIPSLVLAGEGFVGVTAGITDSQDMDQFSENFRIVIGPNITENLSMELALLDMGEAGFDDPVADFSAAGDGVAPRFNNIQSGSVDRAGATDDIQASATYTGLSTVHPRSFLITMRYRFGLTDTIDFFIKGGANAWVAKYDEVEIVAYEDGSSTRRISKSSETSAVDLITGGGFLWNAYKSMTIRAELETTALDSQIFPRARFQLLTLGLQYEF</sequence>